<protein>
    <recommendedName>
        <fullName evidence="4">ATP-dependent DNA helicase</fullName>
        <ecNumber evidence="4">5.6.2.3</ecNumber>
    </recommendedName>
</protein>
<keyword evidence="4" id="KW-0233">DNA recombination</keyword>
<keyword evidence="4" id="KW-0547">Nucleotide-binding</keyword>
<proteinExistence type="inferred from homology"/>
<evidence type="ECO:0000256" key="1">
    <source>
        <dbReference type="ARBA" id="ARBA00022723"/>
    </source>
</evidence>
<keyword evidence="2" id="KW-0863">Zinc-finger</keyword>
<sequence length="956" mass="108696">MNLNAEQIKAIEISCIGHNLLILGTAGTGKTHVIKHIVETLKSKGKNVSVTATTGIACCLHANATTIHRWSGIGDGRYGVNDIANIVKHNAQYLDVRKRILETDVLVIDECSMLSRKLFDSLNEVCKMKNPELLFGGIQLILCGDFTQLPPVPNYLYAESGGFCFKSELFSRLLTHRVVLTQMNRQSDPQLIKAIHEVSVGTITNETEKFLTSLNRSIPARTDTIKLFTRNDQVDTYNRKKIEDFPGAMYEFVSEDNGDRKHLNQMLAPKTLWLKKGAPIILIRNLTGKLVNGLQGTVHDITENGLIIDFPSCKLKVPIEKMKFSVFSPRKNCDVATRVQYPVKLSFAISIHKSQGLTLESVAIDCHQIFKPGQLGVAIGRVRSSQNLQVINFNMKKCVIPQPPDVINFLGEESGVLHDDRSCCCGQETRLTDSCSLTAQNLTVEEIIEEVTELDEQVQEDEDFDLEFDDVIRMIDSTPSDLPDLPNDLNVEDMLSSLQCKNVQTTKQLNTNNILKIINQTKYIQFCKQEYTKLSKMVEDLKIDPSKPVQSKQQTEFYSKVHEYHTSSEFRMNCLNFFENVIFTEEHLHICFNISVQIRKYILGKKAELFPVSARKITDRKVTNSSDARVRYIGGYCVAKVRHKYMEKKTSYMYKTDESSQVQYHEAVLAVNVIDSLKVEEYYIQQTTSNTESLLDVSRRQVQNRSLTNISDQVFTVFQRLTEKCLEFLIDEHLNKYGSNLYQVLTDNIISDNDLNQQFCTVVRQSFLQKEEFDETCQSGKLNDSIIGTIYKKIIKLFHMVMLNQFRKDMLESFNVEKKMAHRKQIRVSSKGSKSKHPTSTLQHEEPKPGTSSGSVGGASSRITKRKVQDLNDSSEEDINVLSVNEIEHSHVNESTESCKICKLTEYQAPHLTEWISCDGCDGWLHRKCAGLQNHFKWQKFNRSGVKFYCNDCGGC</sequence>
<feature type="compositionally biased region" description="Polar residues" evidence="5">
    <location>
        <begin position="827"/>
        <end position="842"/>
    </location>
</feature>
<keyword evidence="8" id="KW-1185">Reference proteome</keyword>
<dbReference type="InterPro" id="IPR010285">
    <property type="entry name" value="DNA_helicase_pif1-like_DEAD"/>
</dbReference>
<gene>
    <name evidence="7" type="ORF">MAR_020615</name>
</gene>
<keyword evidence="4" id="KW-0067">ATP-binding</keyword>
<keyword evidence="1" id="KW-0479">Metal-binding</keyword>
<accession>A0ABY7EDL1</accession>
<feature type="region of interest" description="Disordered" evidence="5">
    <location>
        <begin position="822"/>
        <end position="874"/>
    </location>
</feature>
<dbReference type="InterPro" id="IPR011011">
    <property type="entry name" value="Znf_FYVE_PHD"/>
</dbReference>
<name>A0ABY7EDL1_MYAAR</name>
<evidence type="ECO:0000313" key="7">
    <source>
        <dbReference type="EMBL" id="WAR05246.1"/>
    </source>
</evidence>
<dbReference type="InterPro" id="IPR013083">
    <property type="entry name" value="Znf_RING/FYVE/PHD"/>
</dbReference>
<dbReference type="Gene3D" id="3.30.40.10">
    <property type="entry name" value="Zinc/RING finger domain, C3HC4 (zinc finger)"/>
    <property type="match status" value="1"/>
</dbReference>
<feature type="domain" description="Zinc finger PHD-type" evidence="6">
    <location>
        <begin position="898"/>
        <end position="954"/>
    </location>
</feature>
<dbReference type="CDD" id="cd18809">
    <property type="entry name" value="SF1_C_RecD"/>
    <property type="match status" value="1"/>
</dbReference>
<evidence type="ECO:0000313" key="8">
    <source>
        <dbReference type="Proteomes" id="UP001164746"/>
    </source>
</evidence>
<evidence type="ECO:0000256" key="3">
    <source>
        <dbReference type="ARBA" id="ARBA00022833"/>
    </source>
</evidence>
<dbReference type="Proteomes" id="UP001164746">
    <property type="component" value="Chromosome 5"/>
</dbReference>
<keyword evidence="4" id="KW-0378">Hydrolase</keyword>
<dbReference type="InterPro" id="IPR049163">
    <property type="entry name" value="Pif1-like_2B_dom"/>
</dbReference>
<organism evidence="7 8">
    <name type="scientific">Mya arenaria</name>
    <name type="common">Soft-shell clam</name>
    <dbReference type="NCBI Taxonomy" id="6604"/>
    <lineage>
        <taxon>Eukaryota</taxon>
        <taxon>Metazoa</taxon>
        <taxon>Spiralia</taxon>
        <taxon>Lophotrochozoa</taxon>
        <taxon>Mollusca</taxon>
        <taxon>Bivalvia</taxon>
        <taxon>Autobranchia</taxon>
        <taxon>Heteroconchia</taxon>
        <taxon>Euheterodonta</taxon>
        <taxon>Imparidentia</taxon>
        <taxon>Neoheterodontei</taxon>
        <taxon>Myida</taxon>
        <taxon>Myoidea</taxon>
        <taxon>Myidae</taxon>
        <taxon>Mya</taxon>
    </lineage>
</organism>
<comment type="catalytic activity">
    <reaction evidence="4">
        <text>ATP + H2O = ADP + phosphate + H(+)</text>
        <dbReference type="Rhea" id="RHEA:13065"/>
        <dbReference type="ChEBI" id="CHEBI:15377"/>
        <dbReference type="ChEBI" id="CHEBI:15378"/>
        <dbReference type="ChEBI" id="CHEBI:30616"/>
        <dbReference type="ChEBI" id="CHEBI:43474"/>
        <dbReference type="ChEBI" id="CHEBI:456216"/>
        <dbReference type="EC" id="5.6.2.3"/>
    </reaction>
</comment>
<dbReference type="InterPro" id="IPR001965">
    <property type="entry name" value="Znf_PHD"/>
</dbReference>
<evidence type="ECO:0000256" key="2">
    <source>
        <dbReference type="ARBA" id="ARBA00022771"/>
    </source>
</evidence>
<dbReference type="EC" id="5.6.2.3" evidence="4"/>
<dbReference type="PROSITE" id="PS01359">
    <property type="entry name" value="ZF_PHD_1"/>
    <property type="match status" value="1"/>
</dbReference>
<dbReference type="InterPro" id="IPR019786">
    <property type="entry name" value="Zinc_finger_PHD-type_CS"/>
</dbReference>
<evidence type="ECO:0000259" key="6">
    <source>
        <dbReference type="SMART" id="SM00249"/>
    </source>
</evidence>
<comment type="similarity">
    <text evidence="4">Belongs to the helicase family.</text>
</comment>
<comment type="cofactor">
    <cofactor evidence="4">
        <name>Mg(2+)</name>
        <dbReference type="ChEBI" id="CHEBI:18420"/>
    </cofactor>
</comment>
<dbReference type="InterPro" id="IPR027417">
    <property type="entry name" value="P-loop_NTPase"/>
</dbReference>
<evidence type="ECO:0000256" key="4">
    <source>
        <dbReference type="RuleBase" id="RU363044"/>
    </source>
</evidence>
<dbReference type="SUPFAM" id="SSF57903">
    <property type="entry name" value="FYVE/PHD zinc finger"/>
    <property type="match status" value="1"/>
</dbReference>
<dbReference type="Gene3D" id="3.40.50.300">
    <property type="entry name" value="P-loop containing nucleotide triphosphate hydrolases"/>
    <property type="match status" value="1"/>
</dbReference>
<dbReference type="InterPro" id="IPR051055">
    <property type="entry name" value="PIF1_helicase"/>
</dbReference>
<dbReference type="EMBL" id="CP111016">
    <property type="protein sequence ID" value="WAR05246.1"/>
    <property type="molecule type" value="Genomic_DNA"/>
</dbReference>
<dbReference type="Pfam" id="PF05970">
    <property type="entry name" value="PIF1"/>
    <property type="match status" value="1"/>
</dbReference>
<dbReference type="SUPFAM" id="SSF52540">
    <property type="entry name" value="P-loop containing nucleoside triphosphate hydrolases"/>
    <property type="match status" value="2"/>
</dbReference>
<keyword evidence="4" id="KW-0227">DNA damage</keyword>
<dbReference type="PANTHER" id="PTHR47642">
    <property type="entry name" value="ATP-DEPENDENT DNA HELICASE"/>
    <property type="match status" value="1"/>
</dbReference>
<dbReference type="SMART" id="SM00249">
    <property type="entry name" value="PHD"/>
    <property type="match status" value="1"/>
</dbReference>
<dbReference type="CDD" id="cd15517">
    <property type="entry name" value="PHD_TCF19_like"/>
    <property type="match status" value="1"/>
</dbReference>
<dbReference type="Pfam" id="PF21530">
    <property type="entry name" value="Pif1_2B_dom"/>
    <property type="match status" value="1"/>
</dbReference>
<keyword evidence="4" id="KW-0347">Helicase</keyword>
<feature type="compositionally biased region" description="Low complexity" evidence="5">
    <location>
        <begin position="850"/>
        <end position="861"/>
    </location>
</feature>
<keyword evidence="4" id="KW-0234">DNA repair</keyword>
<reference evidence="7" key="1">
    <citation type="submission" date="2022-11" db="EMBL/GenBank/DDBJ databases">
        <title>Centuries of genome instability and evolution in soft-shell clam transmissible cancer (bioRxiv).</title>
        <authorList>
            <person name="Hart S.F.M."/>
            <person name="Yonemitsu M.A."/>
            <person name="Giersch R.M."/>
            <person name="Beal B.F."/>
            <person name="Arriagada G."/>
            <person name="Davis B.W."/>
            <person name="Ostrander E.A."/>
            <person name="Goff S.P."/>
            <person name="Metzger M.J."/>
        </authorList>
    </citation>
    <scope>NUCLEOTIDE SEQUENCE</scope>
    <source>
        <strain evidence="7">MELC-2E11</strain>
        <tissue evidence="7">Siphon/mantle</tissue>
    </source>
</reference>
<dbReference type="PANTHER" id="PTHR47642:SF7">
    <property type="entry name" value="ATP-DEPENDENT DNA HELICASE PIF1"/>
    <property type="match status" value="1"/>
</dbReference>
<keyword evidence="3" id="KW-0862">Zinc</keyword>
<evidence type="ECO:0000256" key="5">
    <source>
        <dbReference type="SAM" id="MobiDB-lite"/>
    </source>
</evidence>